<sequence>MEEISAVMTRSMQLLQ</sequence>
<keyword evidence="2" id="KW-1185">Reference proteome</keyword>
<dbReference type="EMBL" id="GL379816">
    <property type="protein sequence ID" value="EGT45889.1"/>
    <property type="molecule type" value="Genomic_DNA"/>
</dbReference>
<name>G0MWA7_CAEBE</name>
<organism evidence="2">
    <name type="scientific">Caenorhabditis brenneri</name>
    <name type="common">Nematode worm</name>
    <dbReference type="NCBI Taxonomy" id="135651"/>
    <lineage>
        <taxon>Eukaryota</taxon>
        <taxon>Metazoa</taxon>
        <taxon>Ecdysozoa</taxon>
        <taxon>Nematoda</taxon>
        <taxon>Chromadorea</taxon>
        <taxon>Rhabditida</taxon>
        <taxon>Rhabditina</taxon>
        <taxon>Rhabditomorpha</taxon>
        <taxon>Rhabditoidea</taxon>
        <taxon>Rhabditidae</taxon>
        <taxon>Peloderinae</taxon>
        <taxon>Caenorhabditis</taxon>
    </lineage>
</organism>
<evidence type="ECO:0000313" key="1">
    <source>
        <dbReference type="EMBL" id="EGT45889.1"/>
    </source>
</evidence>
<accession>G0MWA7</accession>
<reference evidence="2" key="1">
    <citation type="submission" date="2011-07" db="EMBL/GenBank/DDBJ databases">
        <authorList>
            <consortium name="Caenorhabditis brenneri Sequencing and Analysis Consortium"/>
            <person name="Wilson R.K."/>
        </authorList>
    </citation>
    <scope>NUCLEOTIDE SEQUENCE [LARGE SCALE GENOMIC DNA]</scope>
    <source>
        <strain evidence="2">PB2801</strain>
    </source>
</reference>
<evidence type="ECO:0000313" key="2">
    <source>
        <dbReference type="Proteomes" id="UP000008068"/>
    </source>
</evidence>
<gene>
    <name evidence="1" type="ORF">CAEBREN_22228</name>
</gene>
<dbReference type="AlphaFoldDB" id="G0MWA7"/>
<protein>
    <submittedName>
        <fullName evidence="1">Uncharacterized protein</fullName>
    </submittedName>
</protein>
<dbReference type="InParanoid" id="G0MWA7"/>
<dbReference type="Proteomes" id="UP000008068">
    <property type="component" value="Unassembled WGS sequence"/>
</dbReference>
<proteinExistence type="predicted"/>